<evidence type="ECO:0000313" key="2">
    <source>
        <dbReference type="EMBL" id="KAK3381954.1"/>
    </source>
</evidence>
<organism evidence="2 3">
    <name type="scientific">Podospora didyma</name>
    <dbReference type="NCBI Taxonomy" id="330526"/>
    <lineage>
        <taxon>Eukaryota</taxon>
        <taxon>Fungi</taxon>
        <taxon>Dikarya</taxon>
        <taxon>Ascomycota</taxon>
        <taxon>Pezizomycotina</taxon>
        <taxon>Sordariomycetes</taxon>
        <taxon>Sordariomycetidae</taxon>
        <taxon>Sordariales</taxon>
        <taxon>Podosporaceae</taxon>
        <taxon>Podospora</taxon>
    </lineage>
</organism>
<accession>A0AAE0TW96</accession>
<reference evidence="2" key="1">
    <citation type="journal article" date="2023" name="Mol. Phylogenet. Evol.">
        <title>Genome-scale phylogeny and comparative genomics of the fungal order Sordariales.</title>
        <authorList>
            <person name="Hensen N."/>
            <person name="Bonometti L."/>
            <person name="Westerberg I."/>
            <person name="Brannstrom I.O."/>
            <person name="Guillou S."/>
            <person name="Cros-Aarteil S."/>
            <person name="Calhoun S."/>
            <person name="Haridas S."/>
            <person name="Kuo A."/>
            <person name="Mondo S."/>
            <person name="Pangilinan J."/>
            <person name="Riley R."/>
            <person name="LaButti K."/>
            <person name="Andreopoulos B."/>
            <person name="Lipzen A."/>
            <person name="Chen C."/>
            <person name="Yan M."/>
            <person name="Daum C."/>
            <person name="Ng V."/>
            <person name="Clum A."/>
            <person name="Steindorff A."/>
            <person name="Ohm R.A."/>
            <person name="Martin F."/>
            <person name="Silar P."/>
            <person name="Natvig D.O."/>
            <person name="Lalanne C."/>
            <person name="Gautier V."/>
            <person name="Ament-Velasquez S.L."/>
            <person name="Kruys A."/>
            <person name="Hutchinson M.I."/>
            <person name="Powell A.J."/>
            <person name="Barry K."/>
            <person name="Miller A.N."/>
            <person name="Grigoriev I.V."/>
            <person name="Debuchy R."/>
            <person name="Gladieux P."/>
            <person name="Hiltunen Thoren M."/>
            <person name="Johannesson H."/>
        </authorList>
    </citation>
    <scope>NUCLEOTIDE SEQUENCE</scope>
    <source>
        <strain evidence="2">CBS 232.78</strain>
    </source>
</reference>
<sequence length="242" mass="26047">MKHLLTSMMLAGASSAASIQSRDEPATLVGQKFNLYAWGNGIPGLPVFYADGAAVFADLETAKSTDNLVPISFTTLPRLTLEPNPSSPPWSGYTFSASPNTTLTPGFNNSATQSLPFTTAKFYVPQRGSPPTQNTAGFIPDNTHTPSSSSLATVHSDSVYRIGGFWIGSREFRVVEDSGRVHPTLYCAFPSATTPGVWVLKWNTTNQTPETKDGVPVSLRTNPFPKGTKVPSQESKKCLIME</sequence>
<feature type="signal peptide" evidence="1">
    <location>
        <begin position="1"/>
        <end position="16"/>
    </location>
</feature>
<dbReference type="Proteomes" id="UP001285441">
    <property type="component" value="Unassembled WGS sequence"/>
</dbReference>
<proteinExistence type="predicted"/>
<keyword evidence="1" id="KW-0732">Signal</keyword>
<reference evidence="2" key="2">
    <citation type="submission" date="2023-06" db="EMBL/GenBank/DDBJ databases">
        <authorList>
            <consortium name="Lawrence Berkeley National Laboratory"/>
            <person name="Haridas S."/>
            <person name="Hensen N."/>
            <person name="Bonometti L."/>
            <person name="Westerberg I."/>
            <person name="Brannstrom I.O."/>
            <person name="Guillou S."/>
            <person name="Cros-Aarteil S."/>
            <person name="Calhoun S."/>
            <person name="Kuo A."/>
            <person name="Mondo S."/>
            <person name="Pangilinan J."/>
            <person name="Riley R."/>
            <person name="LaButti K."/>
            <person name="Andreopoulos B."/>
            <person name="Lipzen A."/>
            <person name="Chen C."/>
            <person name="Yanf M."/>
            <person name="Daum C."/>
            <person name="Ng V."/>
            <person name="Clum A."/>
            <person name="Steindorff A."/>
            <person name="Ohm R."/>
            <person name="Martin F."/>
            <person name="Silar P."/>
            <person name="Natvig D."/>
            <person name="Lalanne C."/>
            <person name="Gautier V."/>
            <person name="Ament-velasquez S.L."/>
            <person name="Kruys A."/>
            <person name="Hutchinson M.I."/>
            <person name="Powell A.J."/>
            <person name="Barry K."/>
            <person name="Miller A.N."/>
            <person name="Grigoriev I.V."/>
            <person name="Debuchy R."/>
            <person name="Gladieux P."/>
            <person name="Thoren M.H."/>
            <person name="Johannesson H."/>
        </authorList>
    </citation>
    <scope>NUCLEOTIDE SEQUENCE</scope>
    <source>
        <strain evidence="2">CBS 232.78</strain>
    </source>
</reference>
<evidence type="ECO:0000256" key="1">
    <source>
        <dbReference type="SAM" id="SignalP"/>
    </source>
</evidence>
<dbReference type="EMBL" id="JAULSW010000005">
    <property type="protein sequence ID" value="KAK3381954.1"/>
    <property type="molecule type" value="Genomic_DNA"/>
</dbReference>
<name>A0AAE0TW96_9PEZI</name>
<gene>
    <name evidence="2" type="ORF">B0H63DRAFT_524634</name>
</gene>
<feature type="chain" id="PRO_5042200504" evidence="1">
    <location>
        <begin position="17"/>
        <end position="242"/>
    </location>
</feature>
<evidence type="ECO:0000313" key="3">
    <source>
        <dbReference type="Proteomes" id="UP001285441"/>
    </source>
</evidence>
<protein>
    <submittedName>
        <fullName evidence="2">Uncharacterized protein</fullName>
    </submittedName>
</protein>
<dbReference type="AlphaFoldDB" id="A0AAE0TW96"/>
<comment type="caution">
    <text evidence="2">The sequence shown here is derived from an EMBL/GenBank/DDBJ whole genome shotgun (WGS) entry which is preliminary data.</text>
</comment>
<keyword evidence="3" id="KW-1185">Reference proteome</keyword>